<dbReference type="AlphaFoldDB" id="A0A1H5W254"/>
<dbReference type="RefSeq" id="WP_104001867.1">
    <property type="nucleotide sequence ID" value="NZ_FNVQ01000001.1"/>
</dbReference>
<dbReference type="InterPro" id="IPR011057">
    <property type="entry name" value="Mss4-like_sf"/>
</dbReference>
<dbReference type="InterPro" id="IPR006913">
    <property type="entry name" value="CENP-V/GFA"/>
</dbReference>
<evidence type="ECO:0000256" key="4">
    <source>
        <dbReference type="ARBA" id="ARBA00023239"/>
    </source>
</evidence>
<dbReference type="Pfam" id="PF04828">
    <property type="entry name" value="GFA"/>
    <property type="match status" value="1"/>
</dbReference>
<comment type="similarity">
    <text evidence="1">Belongs to the Gfa family.</text>
</comment>
<sequence length="131" mass="14734">MQGSCLCGTVKYEVDSIDMPLTHCNCQTCRKAHAAAFNTTAGVMREHFRWTAGESVLTSFESSPGKLRHFCSRCGSHLMAERSANPHVVLRVATLDEDPGMRPIQHIWTSHRADWLSYEGLVEHEEWPPGH</sequence>
<dbReference type="EMBL" id="FNVQ01000001">
    <property type="protein sequence ID" value="SEF93604.1"/>
    <property type="molecule type" value="Genomic_DNA"/>
</dbReference>
<dbReference type="PANTHER" id="PTHR33337">
    <property type="entry name" value="GFA DOMAIN-CONTAINING PROTEIN"/>
    <property type="match status" value="1"/>
</dbReference>
<keyword evidence="4" id="KW-0456">Lyase</keyword>
<dbReference type="PANTHER" id="PTHR33337:SF40">
    <property type="entry name" value="CENP-V_GFA DOMAIN-CONTAINING PROTEIN-RELATED"/>
    <property type="match status" value="1"/>
</dbReference>
<proteinExistence type="inferred from homology"/>
<dbReference type="SUPFAM" id="SSF51316">
    <property type="entry name" value="Mss4-like"/>
    <property type="match status" value="1"/>
</dbReference>
<keyword evidence="7" id="KW-1185">Reference proteome</keyword>
<reference evidence="6 7" key="1">
    <citation type="submission" date="2016-10" db="EMBL/GenBank/DDBJ databases">
        <authorList>
            <person name="de Groot N.N."/>
        </authorList>
    </citation>
    <scope>NUCLEOTIDE SEQUENCE [LARGE SCALE GENOMIC DNA]</scope>
    <source>
        <strain evidence="6 7">DSM 22012</strain>
    </source>
</reference>
<keyword evidence="2" id="KW-0479">Metal-binding</keyword>
<dbReference type="GO" id="GO:0046872">
    <property type="term" value="F:metal ion binding"/>
    <property type="evidence" value="ECO:0007669"/>
    <property type="project" value="UniProtKB-KW"/>
</dbReference>
<dbReference type="Proteomes" id="UP000236745">
    <property type="component" value="Unassembled WGS sequence"/>
</dbReference>
<dbReference type="OrthoDB" id="9786619at2"/>
<evidence type="ECO:0000256" key="2">
    <source>
        <dbReference type="ARBA" id="ARBA00022723"/>
    </source>
</evidence>
<evidence type="ECO:0000313" key="6">
    <source>
        <dbReference type="EMBL" id="SEF93604.1"/>
    </source>
</evidence>
<gene>
    <name evidence="6" type="ORF">SAMN05444390_101921</name>
</gene>
<protein>
    <submittedName>
        <fullName evidence="6">Uncharacterized conserved protein</fullName>
    </submittedName>
</protein>
<evidence type="ECO:0000256" key="1">
    <source>
        <dbReference type="ARBA" id="ARBA00005495"/>
    </source>
</evidence>
<dbReference type="GO" id="GO:0016846">
    <property type="term" value="F:carbon-sulfur lyase activity"/>
    <property type="evidence" value="ECO:0007669"/>
    <property type="project" value="InterPro"/>
</dbReference>
<dbReference type="Gene3D" id="3.90.1590.10">
    <property type="entry name" value="glutathione-dependent formaldehyde- activating enzyme (gfa)"/>
    <property type="match status" value="1"/>
</dbReference>
<evidence type="ECO:0000256" key="3">
    <source>
        <dbReference type="ARBA" id="ARBA00022833"/>
    </source>
</evidence>
<evidence type="ECO:0000313" key="7">
    <source>
        <dbReference type="Proteomes" id="UP000236745"/>
    </source>
</evidence>
<dbReference type="PROSITE" id="PS51891">
    <property type="entry name" value="CENP_V_GFA"/>
    <property type="match status" value="1"/>
</dbReference>
<keyword evidence="3" id="KW-0862">Zinc</keyword>
<organism evidence="6 7">
    <name type="scientific">Marinobacterium lutimaris</name>
    <dbReference type="NCBI Taxonomy" id="568106"/>
    <lineage>
        <taxon>Bacteria</taxon>
        <taxon>Pseudomonadati</taxon>
        <taxon>Pseudomonadota</taxon>
        <taxon>Gammaproteobacteria</taxon>
        <taxon>Oceanospirillales</taxon>
        <taxon>Oceanospirillaceae</taxon>
        <taxon>Marinobacterium</taxon>
    </lineage>
</organism>
<name>A0A1H5W254_9GAMM</name>
<evidence type="ECO:0000259" key="5">
    <source>
        <dbReference type="PROSITE" id="PS51891"/>
    </source>
</evidence>
<accession>A0A1H5W254</accession>
<feature type="domain" description="CENP-V/GFA" evidence="5">
    <location>
        <begin position="1"/>
        <end position="119"/>
    </location>
</feature>